<organism evidence="2 3">
    <name type="scientific">Terrimicrobium sacchariphilum</name>
    <dbReference type="NCBI Taxonomy" id="690879"/>
    <lineage>
        <taxon>Bacteria</taxon>
        <taxon>Pseudomonadati</taxon>
        <taxon>Verrucomicrobiota</taxon>
        <taxon>Terrimicrobiia</taxon>
        <taxon>Terrimicrobiales</taxon>
        <taxon>Terrimicrobiaceae</taxon>
        <taxon>Terrimicrobium</taxon>
    </lineage>
</organism>
<dbReference type="Pfam" id="PF07589">
    <property type="entry name" value="PEP-CTERM"/>
    <property type="match status" value="1"/>
</dbReference>
<evidence type="ECO:0000313" key="3">
    <source>
        <dbReference type="Proteomes" id="UP000076023"/>
    </source>
</evidence>
<dbReference type="RefSeq" id="WP_169809668.1">
    <property type="nucleotide sequence ID" value="NZ_BDCO01000002.1"/>
</dbReference>
<evidence type="ECO:0000259" key="1">
    <source>
        <dbReference type="Pfam" id="PF07589"/>
    </source>
</evidence>
<reference evidence="3" key="1">
    <citation type="journal article" date="2017" name="Genome Announc.">
        <title>Draft Genome Sequence of Terrimicrobium sacchariphilum NM-5T, a Facultative Anaerobic Soil Bacterium of the Class Spartobacteria.</title>
        <authorList>
            <person name="Qiu Y.L."/>
            <person name="Tourlousse D.M."/>
            <person name="Matsuura N."/>
            <person name="Ohashi A."/>
            <person name="Sekiguchi Y."/>
        </authorList>
    </citation>
    <scope>NUCLEOTIDE SEQUENCE [LARGE SCALE GENOMIC DNA]</scope>
    <source>
        <strain evidence="3">NM-5</strain>
    </source>
</reference>
<sequence>MTASLSHAEPTYNTILEVNDSATGVRGTDTTNTGNVILTGSQQVSGVTQGLLWSGNLYSNIGTYYTILPQVSGTLIGSIYYGPDTHAFNSLIPEGQIRAVGTYQLDEVDGTFGFMYQGALQSGTYGVTAINVPDAVNTIPHSTAGSVVVGAYDKGTAQTGNSFIFDLTSNTFKSLSLGNESSLYGVWHTGGDNYVIVGGARNPGAADLNQAFIANYNLTSNTVTGQTFYTFNDQGGAISHFEGITAVDGGYNVIATVTNNEDGSAIGAALAFISVTDGVFNPDAVWTGLDVNGSDLTTGNTVYENVGIGVYATSGSSAVNTYTATVPEPSTYALVALGLTAVVLGLRRRATA</sequence>
<accession>A0A146GDF6</accession>
<dbReference type="EMBL" id="BDCO01000002">
    <property type="protein sequence ID" value="GAT34536.1"/>
    <property type="molecule type" value="Genomic_DNA"/>
</dbReference>
<protein>
    <submittedName>
        <fullName evidence="2">PEP-CTERM protein-sorting domain-containing protein</fullName>
    </submittedName>
</protein>
<name>A0A146GDF6_TERSA</name>
<dbReference type="NCBIfam" id="TIGR02595">
    <property type="entry name" value="PEP_CTERM"/>
    <property type="match status" value="1"/>
</dbReference>
<dbReference type="InParanoid" id="A0A146GDF6"/>
<gene>
    <name evidence="2" type="ORF">TSACC_22961</name>
</gene>
<dbReference type="Proteomes" id="UP000076023">
    <property type="component" value="Unassembled WGS sequence"/>
</dbReference>
<evidence type="ECO:0000313" key="2">
    <source>
        <dbReference type="EMBL" id="GAT34536.1"/>
    </source>
</evidence>
<feature type="domain" description="Ice-binding protein C-terminal" evidence="1">
    <location>
        <begin position="325"/>
        <end position="349"/>
    </location>
</feature>
<dbReference type="AlphaFoldDB" id="A0A146GDF6"/>
<keyword evidence="3" id="KW-1185">Reference proteome</keyword>
<comment type="caution">
    <text evidence="2">The sequence shown here is derived from an EMBL/GenBank/DDBJ whole genome shotgun (WGS) entry which is preliminary data.</text>
</comment>
<dbReference type="InterPro" id="IPR013424">
    <property type="entry name" value="Ice-binding_C"/>
</dbReference>
<proteinExistence type="predicted"/>